<evidence type="ECO:0000313" key="2">
    <source>
        <dbReference type="EMBL" id="PWW83055.1"/>
    </source>
</evidence>
<dbReference type="Gene3D" id="1.10.1660.10">
    <property type="match status" value="1"/>
</dbReference>
<dbReference type="SUPFAM" id="SSF46955">
    <property type="entry name" value="Putative DNA-binding domain"/>
    <property type="match status" value="1"/>
</dbReference>
<dbReference type="Proteomes" id="UP000246278">
    <property type="component" value="Unassembled WGS sequence"/>
</dbReference>
<protein>
    <recommendedName>
        <fullName evidence="1">Helix-turn-helix domain-containing protein</fullName>
    </recommendedName>
</protein>
<comment type="caution">
    <text evidence="2">The sequence shown here is derived from an EMBL/GenBank/DDBJ whole genome shotgun (WGS) entry which is preliminary data.</text>
</comment>
<feature type="domain" description="Helix-turn-helix" evidence="1">
    <location>
        <begin position="53"/>
        <end position="99"/>
    </location>
</feature>
<gene>
    <name evidence="2" type="ORF">CR164_00385</name>
</gene>
<dbReference type="Pfam" id="PF12728">
    <property type="entry name" value="HTH_17"/>
    <property type="match status" value="1"/>
</dbReference>
<organism evidence="2 3">
    <name type="scientific">Prosthecochloris marina</name>
    <dbReference type="NCBI Taxonomy" id="2017681"/>
    <lineage>
        <taxon>Bacteria</taxon>
        <taxon>Pseudomonadati</taxon>
        <taxon>Chlorobiota</taxon>
        <taxon>Chlorobiia</taxon>
        <taxon>Chlorobiales</taxon>
        <taxon>Chlorobiaceae</taxon>
        <taxon>Prosthecochloris</taxon>
    </lineage>
</organism>
<dbReference type="RefSeq" id="WP_110021939.1">
    <property type="nucleotide sequence ID" value="NZ_PDNZ01000001.1"/>
</dbReference>
<dbReference type="EMBL" id="PDNZ01000001">
    <property type="protein sequence ID" value="PWW83055.1"/>
    <property type="molecule type" value="Genomic_DNA"/>
</dbReference>
<reference evidence="3" key="1">
    <citation type="submission" date="2017-10" db="EMBL/GenBank/DDBJ databases">
        <authorList>
            <person name="Gaisin V.A."/>
            <person name="Rysina M.S."/>
            <person name="Grouzdev D.S."/>
        </authorList>
    </citation>
    <scope>NUCLEOTIDE SEQUENCE [LARGE SCALE GENOMIC DNA]</scope>
    <source>
        <strain evidence="3">V1</strain>
    </source>
</reference>
<accession>A0A317T906</accession>
<keyword evidence="3" id="KW-1185">Reference proteome</keyword>
<sequence length="108" mass="12447">MNEVTKEYTFNDIPTALAELIIEVQWLREEVKSRDDVLEEIKTVLVSERLNGKQAAKFLGIHVSTLIRKVDEGIVPVHDDGSGSRYYLRKELEKYLQDNKISTGIDKR</sequence>
<evidence type="ECO:0000313" key="3">
    <source>
        <dbReference type="Proteomes" id="UP000246278"/>
    </source>
</evidence>
<proteinExistence type="predicted"/>
<dbReference type="InterPro" id="IPR009061">
    <property type="entry name" value="DNA-bd_dom_put_sf"/>
</dbReference>
<evidence type="ECO:0000259" key="1">
    <source>
        <dbReference type="Pfam" id="PF12728"/>
    </source>
</evidence>
<dbReference type="OrthoDB" id="597977at2"/>
<dbReference type="InterPro" id="IPR041657">
    <property type="entry name" value="HTH_17"/>
</dbReference>
<dbReference type="AlphaFoldDB" id="A0A317T906"/>
<name>A0A317T906_9CHLB</name>